<dbReference type="Pfam" id="PF03756">
    <property type="entry name" value="AfsA"/>
    <property type="match status" value="2"/>
</dbReference>
<evidence type="ECO:0000259" key="1">
    <source>
        <dbReference type="Pfam" id="PF03756"/>
    </source>
</evidence>
<evidence type="ECO:0000313" key="2">
    <source>
        <dbReference type="EMBL" id="SEC01373.1"/>
    </source>
</evidence>
<sequence>MAAYSTAGRPMGTAGLQQDAGGRHLDFSATVPRELVHKTSLSEVLLTEIQRLDENHFVVGAQWPRWHVFYRGPGGPTDSMLLAETLRQSVILLAHSSGVPLDRKFLMPHLALEVSPFDRDPRRPTEVIVGLEVIRSQERAGVFTSLEVSARFMSGNLRIGTGSAAARILDARTYQRFRSQVSPEPPGPRPARALKGAHVGHRDGRHVVLGASREPSTWPLVVDIAHPVFFDHPLDHVPGMLLVEAARQAIRVAAGRPDVDLHGFTAEFHHIVELWYQAAVTVVSLGDGTAHVDITAGDTTLMSFRGLYS</sequence>
<dbReference type="GO" id="GO:0016740">
    <property type="term" value="F:transferase activity"/>
    <property type="evidence" value="ECO:0007669"/>
    <property type="project" value="InterPro"/>
</dbReference>
<feature type="domain" description="A-factor biosynthesis hotdog" evidence="1">
    <location>
        <begin position="204"/>
        <end position="250"/>
    </location>
</feature>
<organism evidence="2 3">
    <name type="scientific">Arthrobacter woluwensis</name>
    <dbReference type="NCBI Taxonomy" id="156980"/>
    <lineage>
        <taxon>Bacteria</taxon>
        <taxon>Bacillati</taxon>
        <taxon>Actinomycetota</taxon>
        <taxon>Actinomycetes</taxon>
        <taxon>Micrococcales</taxon>
        <taxon>Micrococcaceae</taxon>
        <taxon>Arthrobacter</taxon>
    </lineage>
</organism>
<dbReference type="InterPro" id="IPR005509">
    <property type="entry name" value="AfsA_hotdog_dom"/>
</dbReference>
<gene>
    <name evidence="2" type="ORF">SAMN04489745_1845</name>
</gene>
<evidence type="ECO:0000313" key="3">
    <source>
        <dbReference type="Proteomes" id="UP000182652"/>
    </source>
</evidence>
<dbReference type="EMBL" id="FNSN01000003">
    <property type="protein sequence ID" value="SEC01373.1"/>
    <property type="molecule type" value="Genomic_DNA"/>
</dbReference>
<dbReference type="AlphaFoldDB" id="A0A1H4P1W4"/>
<keyword evidence="3" id="KW-1185">Reference proteome</keyword>
<dbReference type="Proteomes" id="UP000182652">
    <property type="component" value="Unassembled WGS sequence"/>
</dbReference>
<feature type="domain" description="A-factor biosynthesis hotdog" evidence="1">
    <location>
        <begin position="35"/>
        <end position="139"/>
    </location>
</feature>
<name>A0A1H4P1W4_9MICC</name>
<dbReference type="InterPro" id="IPR047757">
    <property type="entry name" value="AfsA-like"/>
</dbReference>
<proteinExistence type="predicted"/>
<dbReference type="NCBIfam" id="NF041195">
    <property type="entry name" value="ScbA_BarX_GamBu"/>
    <property type="match status" value="1"/>
</dbReference>
<reference evidence="2 3" key="1">
    <citation type="submission" date="2016-10" db="EMBL/GenBank/DDBJ databases">
        <authorList>
            <person name="de Groot N.N."/>
        </authorList>
    </citation>
    <scope>NUCLEOTIDE SEQUENCE [LARGE SCALE GENOMIC DNA]</scope>
    <source>
        <strain evidence="2 3">DSM 10495</strain>
    </source>
</reference>
<accession>A0A1H4P1W4</accession>
<protein>
    <submittedName>
        <fullName evidence="2">A-factor biosynthesis hotdog domain-containing protein</fullName>
    </submittedName>
</protein>